<dbReference type="GeneID" id="90528099"/>
<evidence type="ECO:0000313" key="5">
    <source>
        <dbReference type="EMBL" id="HJG89003.1"/>
    </source>
</evidence>
<organism evidence="5 6">
    <name type="scientific">Barnesiella viscericola</name>
    <dbReference type="NCBI Taxonomy" id="397865"/>
    <lineage>
        <taxon>Bacteria</taxon>
        <taxon>Pseudomonadati</taxon>
        <taxon>Bacteroidota</taxon>
        <taxon>Bacteroidia</taxon>
        <taxon>Bacteroidales</taxon>
        <taxon>Barnesiellaceae</taxon>
        <taxon>Barnesiella</taxon>
    </lineage>
</organism>
<evidence type="ECO:0000256" key="2">
    <source>
        <dbReference type="SAM" id="MobiDB-lite"/>
    </source>
</evidence>
<dbReference type="Pfam" id="PF14129">
    <property type="entry name" value="DUF4296"/>
    <property type="match status" value="1"/>
</dbReference>
<evidence type="ECO:0000256" key="3">
    <source>
        <dbReference type="SAM" id="SignalP"/>
    </source>
</evidence>
<dbReference type="PROSITE" id="PS51257">
    <property type="entry name" value="PROKAR_LIPOPROTEIN"/>
    <property type="match status" value="1"/>
</dbReference>
<reference evidence="5" key="1">
    <citation type="journal article" date="2021" name="PeerJ">
        <title>Extensive microbial diversity within the chicken gut microbiome revealed by metagenomics and culture.</title>
        <authorList>
            <person name="Gilroy R."/>
            <person name="Ravi A."/>
            <person name="Getino M."/>
            <person name="Pursley I."/>
            <person name="Horton D.L."/>
            <person name="Alikhan N.F."/>
            <person name="Baker D."/>
            <person name="Gharbi K."/>
            <person name="Hall N."/>
            <person name="Watson M."/>
            <person name="Adriaenssens E.M."/>
            <person name="Foster-Nyarko E."/>
            <person name="Jarju S."/>
            <person name="Secka A."/>
            <person name="Antonio M."/>
            <person name="Oren A."/>
            <person name="Chaudhuri R.R."/>
            <person name="La Ragione R."/>
            <person name="Hildebrand F."/>
            <person name="Pallen M.J."/>
        </authorList>
    </citation>
    <scope>NUCLEOTIDE SEQUENCE</scope>
    <source>
        <strain evidence="5">CHK121-7720</strain>
    </source>
</reference>
<dbReference type="EMBL" id="DYUD01000018">
    <property type="protein sequence ID" value="HJG89003.1"/>
    <property type="molecule type" value="Genomic_DNA"/>
</dbReference>
<keyword evidence="3" id="KW-0732">Signal</keyword>
<sequence>MKKLVYLIIALFVLAACSHDPDYVIGEKDMVDLLVDVHKAEAVIESNYNQYSSKADKKKLREAVFLKHGITQEQFDTNLVWYGHHIEDYMKIYEQVVERLKAENEEAKKLLAEDNSQTMSQPGDSVDVWKQRRAHVFDTRQASNLLTFDIAPDENFRTRDYFELRFKVLLLPKLSVKPQVYLAARHINHDIVYNQLDIDREGWHSLPLQTDSAMALSRINGYIVLPMQPVSGTMYVDSLTLIRRHYNDRIPTVEHQKSLPSRPKSTRELRLNKKY</sequence>
<feature type="coiled-coil region" evidence="1">
    <location>
        <begin position="86"/>
        <end position="117"/>
    </location>
</feature>
<reference evidence="5" key="2">
    <citation type="submission" date="2021-09" db="EMBL/GenBank/DDBJ databases">
        <authorList>
            <person name="Gilroy R."/>
        </authorList>
    </citation>
    <scope>NUCLEOTIDE SEQUENCE</scope>
    <source>
        <strain evidence="5">CHK121-7720</strain>
    </source>
</reference>
<name>A0A921SUV4_9BACT</name>
<protein>
    <submittedName>
        <fullName evidence="5">DUF4296 domain-containing protein</fullName>
    </submittedName>
</protein>
<dbReference type="AlphaFoldDB" id="A0A921SUV4"/>
<evidence type="ECO:0000256" key="1">
    <source>
        <dbReference type="SAM" id="Coils"/>
    </source>
</evidence>
<feature type="compositionally biased region" description="Basic and acidic residues" evidence="2">
    <location>
        <begin position="265"/>
        <end position="275"/>
    </location>
</feature>
<accession>A0A921SUV4</accession>
<feature type="domain" description="DUF4296" evidence="4">
    <location>
        <begin position="21"/>
        <end position="105"/>
    </location>
</feature>
<evidence type="ECO:0000259" key="4">
    <source>
        <dbReference type="Pfam" id="PF14129"/>
    </source>
</evidence>
<evidence type="ECO:0000313" key="6">
    <source>
        <dbReference type="Proteomes" id="UP000757103"/>
    </source>
</evidence>
<dbReference type="InterPro" id="IPR025381">
    <property type="entry name" value="DUF4296"/>
</dbReference>
<gene>
    <name evidence="5" type="ORF">K8U91_05970</name>
</gene>
<feature type="chain" id="PRO_5037701544" evidence="3">
    <location>
        <begin position="19"/>
        <end position="275"/>
    </location>
</feature>
<comment type="caution">
    <text evidence="5">The sequence shown here is derived from an EMBL/GenBank/DDBJ whole genome shotgun (WGS) entry which is preliminary data.</text>
</comment>
<dbReference type="RefSeq" id="WP_025277466.1">
    <property type="nucleotide sequence ID" value="NZ_CAKMIC010000003.1"/>
</dbReference>
<keyword evidence="1" id="KW-0175">Coiled coil</keyword>
<feature type="region of interest" description="Disordered" evidence="2">
    <location>
        <begin position="255"/>
        <end position="275"/>
    </location>
</feature>
<dbReference type="Proteomes" id="UP000757103">
    <property type="component" value="Unassembled WGS sequence"/>
</dbReference>
<proteinExistence type="predicted"/>
<feature type="signal peptide" evidence="3">
    <location>
        <begin position="1"/>
        <end position="18"/>
    </location>
</feature>